<proteinExistence type="predicted"/>
<reference evidence="2 3" key="1">
    <citation type="submission" date="2020-11" db="EMBL/GenBank/DDBJ databases">
        <title>Erythrobacter sediminis sp. nov., a marine bacterium from a tidal flat of Garorim Bay.</title>
        <authorList>
            <person name="Kim D."/>
            <person name="Yoo Y."/>
            <person name="Kim J.-J."/>
        </authorList>
    </citation>
    <scope>NUCLEOTIDE SEQUENCE [LARGE SCALE GENOMIC DNA]</scope>
    <source>
        <strain evidence="2 3">JGD-13</strain>
    </source>
</reference>
<dbReference type="SMART" id="SM00138">
    <property type="entry name" value="MeTrc"/>
    <property type="match status" value="1"/>
</dbReference>
<dbReference type="RefSeq" id="WP_197921871.1">
    <property type="nucleotide sequence ID" value="NZ_CAWPTA010000008.1"/>
</dbReference>
<gene>
    <name evidence="2" type="ORF">I5L03_11330</name>
</gene>
<accession>A0ABS0N5U7</accession>
<sequence length="272" mass="30484">MSMMSGSERIISNLLATRTGQELSETRSWRIGSALSGIFREKGISNIDQLVCMLDEPDQAMLSQQVVEALLNNETYFFRDRAMFAHLADHIVPEIAERNAASRRLSILCAGCSTGQEAHSLAMTFLDQSARWQGWDVEIVGLDVSHSAIAAARAAVYSQFEVQRGLSVAQMLTHFRETPLGWEASAELQRMTQFSVHNLLMPIPGDPKFDLILCRNVLLYFDQDTRKRALSRLLRSLNPNGWLMLGAGETITDRDLPLEQSEAAVNLFRHTD</sequence>
<dbReference type="PRINTS" id="PR00996">
    <property type="entry name" value="CHERMTFRASE"/>
</dbReference>
<dbReference type="SUPFAM" id="SSF53335">
    <property type="entry name" value="S-adenosyl-L-methionine-dependent methyltransferases"/>
    <property type="match status" value="1"/>
</dbReference>
<dbReference type="PANTHER" id="PTHR24422">
    <property type="entry name" value="CHEMOTAXIS PROTEIN METHYLTRANSFERASE"/>
    <property type="match status" value="1"/>
</dbReference>
<evidence type="ECO:0000313" key="3">
    <source>
        <dbReference type="Proteomes" id="UP000602442"/>
    </source>
</evidence>
<name>A0ABS0N5U7_9SPHN</name>
<dbReference type="Gene3D" id="3.40.50.150">
    <property type="entry name" value="Vaccinia Virus protein VP39"/>
    <property type="match status" value="1"/>
</dbReference>
<dbReference type="CDD" id="cd02440">
    <property type="entry name" value="AdoMet_MTases"/>
    <property type="match status" value="1"/>
</dbReference>
<organism evidence="2 3">
    <name type="scientific">Aurantiacibacter sediminis</name>
    <dbReference type="NCBI Taxonomy" id="2793064"/>
    <lineage>
        <taxon>Bacteria</taxon>
        <taxon>Pseudomonadati</taxon>
        <taxon>Pseudomonadota</taxon>
        <taxon>Alphaproteobacteria</taxon>
        <taxon>Sphingomonadales</taxon>
        <taxon>Erythrobacteraceae</taxon>
        <taxon>Aurantiacibacter</taxon>
    </lineage>
</organism>
<evidence type="ECO:0000259" key="1">
    <source>
        <dbReference type="PROSITE" id="PS50123"/>
    </source>
</evidence>
<dbReference type="InterPro" id="IPR000780">
    <property type="entry name" value="CheR_MeTrfase"/>
</dbReference>
<dbReference type="InterPro" id="IPR029063">
    <property type="entry name" value="SAM-dependent_MTases_sf"/>
</dbReference>
<keyword evidence="3" id="KW-1185">Reference proteome</keyword>
<protein>
    <submittedName>
        <fullName evidence="2">Protein-glutamate O-methyltransferase CheR</fullName>
    </submittedName>
</protein>
<dbReference type="Proteomes" id="UP000602442">
    <property type="component" value="Unassembled WGS sequence"/>
</dbReference>
<dbReference type="EMBL" id="JAEANY010000003">
    <property type="protein sequence ID" value="MBH5323175.1"/>
    <property type="molecule type" value="Genomic_DNA"/>
</dbReference>
<comment type="caution">
    <text evidence="2">The sequence shown here is derived from an EMBL/GenBank/DDBJ whole genome shotgun (WGS) entry which is preliminary data.</text>
</comment>
<dbReference type="PANTHER" id="PTHR24422:SF21">
    <property type="entry name" value="CHEMOTAXIS PROTEIN METHYLTRANSFERASE 1"/>
    <property type="match status" value="1"/>
</dbReference>
<dbReference type="InterPro" id="IPR022642">
    <property type="entry name" value="CheR_C"/>
</dbReference>
<evidence type="ECO:0000313" key="2">
    <source>
        <dbReference type="EMBL" id="MBH5323175.1"/>
    </source>
</evidence>
<dbReference type="PROSITE" id="PS50123">
    <property type="entry name" value="CHER"/>
    <property type="match status" value="1"/>
</dbReference>
<dbReference type="InterPro" id="IPR050903">
    <property type="entry name" value="Bact_Chemotaxis_MeTrfase"/>
</dbReference>
<feature type="domain" description="CheR-type methyltransferase" evidence="1">
    <location>
        <begin position="1"/>
        <end position="272"/>
    </location>
</feature>
<dbReference type="Pfam" id="PF01739">
    <property type="entry name" value="CheR"/>
    <property type="match status" value="1"/>
</dbReference>